<feature type="domain" description="BED-type" evidence="12">
    <location>
        <begin position="68"/>
        <end position="124"/>
    </location>
</feature>
<evidence type="ECO:0000313" key="13">
    <source>
        <dbReference type="EnsemblPlants" id="QL07p014486:mrna"/>
    </source>
</evidence>
<keyword evidence="9" id="KW-0539">Nucleus</keyword>
<dbReference type="PANTHER" id="PTHR46481">
    <property type="entry name" value="ZINC FINGER BED DOMAIN-CONTAINING PROTEIN 4"/>
    <property type="match status" value="1"/>
</dbReference>
<dbReference type="PANTHER" id="PTHR46481:SF7">
    <property type="entry name" value="ZINC FINGER BED DOMAIN-CONTAINING PROTEIN RICESLEEPER 2-LIKE"/>
    <property type="match status" value="1"/>
</dbReference>
<dbReference type="EnsemblPlants" id="QL07p014486:mrna">
    <property type="protein sequence ID" value="QL07p014486:mrna"/>
    <property type="gene ID" value="QL07p014486"/>
</dbReference>
<dbReference type="InParanoid" id="A0A7N2M1X7"/>
<feature type="region of interest" description="Disordered" evidence="11">
    <location>
        <begin position="39"/>
        <end position="65"/>
    </location>
</feature>
<name>A0A7N2M1X7_QUELO</name>
<dbReference type="InterPro" id="IPR008906">
    <property type="entry name" value="HATC_C_dom"/>
</dbReference>
<evidence type="ECO:0000256" key="1">
    <source>
        <dbReference type="ARBA" id="ARBA00004123"/>
    </source>
</evidence>
<dbReference type="AlphaFoldDB" id="A0A7N2M1X7"/>
<keyword evidence="4 10" id="KW-0863">Zinc-finger</keyword>
<dbReference type="EMBL" id="LRBV02000007">
    <property type="status" value="NOT_ANNOTATED_CDS"/>
    <property type="molecule type" value="Genomic_DNA"/>
</dbReference>
<dbReference type="GO" id="GO:0003677">
    <property type="term" value="F:DNA binding"/>
    <property type="evidence" value="ECO:0007669"/>
    <property type="project" value="UniProtKB-KW"/>
</dbReference>
<dbReference type="InterPro" id="IPR012337">
    <property type="entry name" value="RNaseH-like_sf"/>
</dbReference>
<dbReference type="Pfam" id="PF02892">
    <property type="entry name" value="zf-BED"/>
    <property type="match status" value="1"/>
</dbReference>
<dbReference type="Pfam" id="PF05699">
    <property type="entry name" value="Dimer_Tnp_hAT"/>
    <property type="match status" value="1"/>
</dbReference>
<dbReference type="GO" id="GO:0008270">
    <property type="term" value="F:zinc ion binding"/>
    <property type="evidence" value="ECO:0007669"/>
    <property type="project" value="UniProtKB-KW"/>
</dbReference>
<keyword evidence="7" id="KW-0238">DNA-binding</keyword>
<keyword evidence="14" id="KW-1185">Reference proteome</keyword>
<evidence type="ECO:0000256" key="9">
    <source>
        <dbReference type="ARBA" id="ARBA00023242"/>
    </source>
</evidence>
<evidence type="ECO:0000259" key="12">
    <source>
        <dbReference type="PROSITE" id="PS50808"/>
    </source>
</evidence>
<protein>
    <recommendedName>
        <fullName evidence="12">BED-type domain-containing protein</fullName>
    </recommendedName>
</protein>
<comment type="subunit">
    <text evidence="2">Homodimer.</text>
</comment>
<dbReference type="OMA" id="ICMARIV"/>
<evidence type="ECO:0000256" key="5">
    <source>
        <dbReference type="ARBA" id="ARBA00022833"/>
    </source>
</evidence>
<keyword evidence="8" id="KW-0804">Transcription</keyword>
<feature type="compositionally biased region" description="Polar residues" evidence="11">
    <location>
        <begin position="39"/>
        <end position="57"/>
    </location>
</feature>
<evidence type="ECO:0000313" key="14">
    <source>
        <dbReference type="Proteomes" id="UP000594261"/>
    </source>
</evidence>
<organism evidence="13 14">
    <name type="scientific">Quercus lobata</name>
    <name type="common">Valley oak</name>
    <dbReference type="NCBI Taxonomy" id="97700"/>
    <lineage>
        <taxon>Eukaryota</taxon>
        <taxon>Viridiplantae</taxon>
        <taxon>Streptophyta</taxon>
        <taxon>Embryophyta</taxon>
        <taxon>Tracheophyta</taxon>
        <taxon>Spermatophyta</taxon>
        <taxon>Magnoliopsida</taxon>
        <taxon>eudicotyledons</taxon>
        <taxon>Gunneridae</taxon>
        <taxon>Pentapetalae</taxon>
        <taxon>rosids</taxon>
        <taxon>fabids</taxon>
        <taxon>Fagales</taxon>
        <taxon>Fagaceae</taxon>
        <taxon>Quercus</taxon>
    </lineage>
</organism>
<comment type="subcellular location">
    <subcellularLocation>
        <location evidence="1">Nucleus</location>
    </subcellularLocation>
</comment>
<dbReference type="SUPFAM" id="SSF53098">
    <property type="entry name" value="Ribonuclease H-like"/>
    <property type="match status" value="1"/>
</dbReference>
<evidence type="ECO:0000256" key="4">
    <source>
        <dbReference type="ARBA" id="ARBA00022771"/>
    </source>
</evidence>
<keyword evidence="6" id="KW-0805">Transcription regulation</keyword>
<dbReference type="Pfam" id="PF14372">
    <property type="entry name" value="hAT-like_RNase-H"/>
    <property type="match status" value="1"/>
</dbReference>
<reference evidence="13" key="2">
    <citation type="submission" date="2021-01" db="UniProtKB">
        <authorList>
            <consortium name="EnsemblPlants"/>
        </authorList>
    </citation>
    <scope>IDENTIFICATION</scope>
</reference>
<evidence type="ECO:0000256" key="6">
    <source>
        <dbReference type="ARBA" id="ARBA00023015"/>
    </source>
</evidence>
<evidence type="ECO:0000256" key="7">
    <source>
        <dbReference type="ARBA" id="ARBA00023125"/>
    </source>
</evidence>
<dbReference type="Gramene" id="QL07p014486:mrna">
    <property type="protein sequence ID" value="QL07p014486:mrna"/>
    <property type="gene ID" value="QL07p014486"/>
</dbReference>
<evidence type="ECO:0000256" key="10">
    <source>
        <dbReference type="PROSITE-ProRule" id="PRU00027"/>
    </source>
</evidence>
<keyword evidence="5" id="KW-0862">Zinc</keyword>
<dbReference type="InterPro" id="IPR025525">
    <property type="entry name" value="hAT-like_transposase_RNase-H"/>
</dbReference>
<dbReference type="InterPro" id="IPR052035">
    <property type="entry name" value="ZnF_BED_domain_contain"/>
</dbReference>
<dbReference type="InterPro" id="IPR003656">
    <property type="entry name" value="Znf_BED"/>
</dbReference>
<proteinExistence type="predicted"/>
<evidence type="ECO:0000256" key="2">
    <source>
        <dbReference type="ARBA" id="ARBA00011738"/>
    </source>
</evidence>
<reference evidence="13 14" key="1">
    <citation type="journal article" date="2016" name="G3 (Bethesda)">
        <title>First Draft Assembly and Annotation of the Genome of a California Endemic Oak Quercus lobata Nee (Fagaceae).</title>
        <authorList>
            <person name="Sork V.L."/>
            <person name="Fitz-Gibbon S.T."/>
            <person name="Puiu D."/>
            <person name="Crepeau M."/>
            <person name="Gugger P.F."/>
            <person name="Sherman R."/>
            <person name="Stevens K."/>
            <person name="Langley C.H."/>
            <person name="Pellegrini M."/>
            <person name="Salzberg S.L."/>
        </authorList>
    </citation>
    <scope>NUCLEOTIDE SEQUENCE [LARGE SCALE GENOMIC DNA]</scope>
    <source>
        <strain evidence="13 14">cv. SW786</strain>
    </source>
</reference>
<keyword evidence="3" id="KW-0479">Metal-binding</keyword>
<sequence length="736" mass="84712">MDPPTPSEVLPKDTIHVAGAQPIDAIQAIGTKNINATQAAATPSSVENPSLSPNNKVELSEKVASSHRKKSRDWDHFEKIEDKQGQSRIVCNYCKKEYLVESSNLLSHLVNCPKYPYKELPKRQKTLSFEPTQGGEEGLNLVATSFTLEAGRKALTEMIIIDGLPFKFVEKYGFRRFCNVLQPEFYNIPSHLTVARDVVNIYFAEREKLREALRGRRVCLTTDTWTSIQNINYLCLTCHFIDDDWKLNKRILNFCLVDDQKEETIGRKIETCLLEWNIDSIFTLTVDNANSDSTTVQFLKRVTKDWKGTVLGHEFLHMRCCAHIVNLVVGDALKELDVSVARVRDAVRYVKSSPNRFQAFKNYAVKLNIESMNLLCLDVPTRWDSTYQMLENAEKFKKAFERLEDEDSNYRVYFMDKDECRNSGTLCGGPPNEEDWKNCKSLVKFLKLFYDATKRFSGSMYVTSNAFFDDIFVIQTNFDQLIRSHDYIFSSMARNMKRKFERYWGNRNKINLLLYVTVALDPRKKLTYLQFCFSEIYNEVVVSGMLDEVKDALTRLYEHHASTDSPSVQVESEDETSLIQVHENYDDPCKLIASRYRRFLEERQSIGCKNEVDKFLAENCEGTDDEKFDILSWWKNNSSRYRILSQVARDVLAVPFSTVVYESAFSTGGRILDPFCSSLSPKMIQALICTQNWLQASVPISLRKAMDDVEQFEEYDLAYLDSESGSSSSTITDLYA</sequence>
<evidence type="ECO:0000256" key="8">
    <source>
        <dbReference type="ARBA" id="ARBA00023163"/>
    </source>
</evidence>
<dbReference type="GO" id="GO:0005634">
    <property type="term" value="C:nucleus"/>
    <property type="evidence" value="ECO:0007669"/>
    <property type="project" value="UniProtKB-SubCell"/>
</dbReference>
<accession>A0A7N2M1X7</accession>
<evidence type="ECO:0000256" key="3">
    <source>
        <dbReference type="ARBA" id="ARBA00022723"/>
    </source>
</evidence>
<dbReference type="Proteomes" id="UP000594261">
    <property type="component" value="Chromosome 7"/>
</dbReference>
<evidence type="ECO:0000256" key="11">
    <source>
        <dbReference type="SAM" id="MobiDB-lite"/>
    </source>
</evidence>
<dbReference type="GO" id="GO:0046983">
    <property type="term" value="F:protein dimerization activity"/>
    <property type="evidence" value="ECO:0007669"/>
    <property type="project" value="InterPro"/>
</dbReference>
<dbReference type="SMART" id="SM00614">
    <property type="entry name" value="ZnF_BED"/>
    <property type="match status" value="1"/>
</dbReference>
<dbReference type="PROSITE" id="PS50808">
    <property type="entry name" value="ZF_BED"/>
    <property type="match status" value="1"/>
</dbReference>